<evidence type="ECO:0000313" key="2">
    <source>
        <dbReference type="Proteomes" id="UP000055048"/>
    </source>
</evidence>
<dbReference type="Proteomes" id="UP000055048">
    <property type="component" value="Unassembled WGS sequence"/>
</dbReference>
<accession>A0A0V0T634</accession>
<comment type="caution">
    <text evidence="1">The sequence shown here is derived from an EMBL/GenBank/DDBJ whole genome shotgun (WGS) entry which is preliminary data.</text>
</comment>
<gene>
    <name evidence="1" type="ORF">T05_12925</name>
</gene>
<evidence type="ECO:0000313" key="1">
    <source>
        <dbReference type="EMBL" id="KRX34516.1"/>
    </source>
</evidence>
<keyword evidence="2" id="KW-1185">Reference proteome</keyword>
<reference evidence="1 2" key="1">
    <citation type="submission" date="2015-01" db="EMBL/GenBank/DDBJ databases">
        <title>Evolution of Trichinella species and genotypes.</title>
        <authorList>
            <person name="Korhonen P.K."/>
            <person name="Edoardo P."/>
            <person name="Giuseppe L.R."/>
            <person name="Gasser R.B."/>
        </authorList>
    </citation>
    <scope>NUCLEOTIDE SEQUENCE [LARGE SCALE GENOMIC DNA]</scope>
    <source>
        <strain evidence="1">ISS417</strain>
    </source>
</reference>
<sequence length="108" mass="11798">MNVPGFYLCQIYSFFAASVVVDWVLGIRQSCNVTGRIKCWMLTAGRPNAAASSHVSHSDSIQHPLTNRWAIAIGRLTLTVICAFFCCEAELGHAGGPYHRSLSNTVEP</sequence>
<dbReference type="EMBL" id="JYDJ01000556">
    <property type="protein sequence ID" value="KRX34516.1"/>
    <property type="molecule type" value="Genomic_DNA"/>
</dbReference>
<organism evidence="1 2">
    <name type="scientific">Trichinella murrelli</name>
    <dbReference type="NCBI Taxonomy" id="144512"/>
    <lineage>
        <taxon>Eukaryota</taxon>
        <taxon>Metazoa</taxon>
        <taxon>Ecdysozoa</taxon>
        <taxon>Nematoda</taxon>
        <taxon>Enoplea</taxon>
        <taxon>Dorylaimia</taxon>
        <taxon>Trichinellida</taxon>
        <taxon>Trichinellidae</taxon>
        <taxon>Trichinella</taxon>
    </lineage>
</organism>
<name>A0A0V0T634_9BILA</name>
<proteinExistence type="predicted"/>
<protein>
    <submittedName>
        <fullName evidence="1">Uncharacterized protein</fullName>
    </submittedName>
</protein>
<dbReference type="AlphaFoldDB" id="A0A0V0T634"/>